<evidence type="ECO:0000313" key="2">
    <source>
        <dbReference type="EMBL" id="CAG8738652.1"/>
    </source>
</evidence>
<evidence type="ECO:0000313" key="3">
    <source>
        <dbReference type="Proteomes" id="UP000789508"/>
    </source>
</evidence>
<name>A0A9N9IL57_9GLOM</name>
<proteinExistence type="predicted"/>
<organism evidence="2 3">
    <name type="scientific">Ambispora leptoticha</name>
    <dbReference type="NCBI Taxonomy" id="144679"/>
    <lineage>
        <taxon>Eukaryota</taxon>
        <taxon>Fungi</taxon>
        <taxon>Fungi incertae sedis</taxon>
        <taxon>Mucoromycota</taxon>
        <taxon>Glomeromycotina</taxon>
        <taxon>Glomeromycetes</taxon>
        <taxon>Archaeosporales</taxon>
        <taxon>Ambisporaceae</taxon>
        <taxon>Ambispora</taxon>
    </lineage>
</organism>
<accession>A0A9N9IL57</accession>
<keyword evidence="1" id="KW-0812">Transmembrane</keyword>
<keyword evidence="1" id="KW-0472">Membrane</keyword>
<dbReference type="OrthoDB" id="2424693at2759"/>
<evidence type="ECO:0000256" key="1">
    <source>
        <dbReference type="SAM" id="Phobius"/>
    </source>
</evidence>
<reference evidence="2" key="1">
    <citation type="submission" date="2021-06" db="EMBL/GenBank/DDBJ databases">
        <authorList>
            <person name="Kallberg Y."/>
            <person name="Tangrot J."/>
            <person name="Rosling A."/>
        </authorList>
    </citation>
    <scope>NUCLEOTIDE SEQUENCE</scope>
    <source>
        <strain evidence="2">FL130A</strain>
    </source>
</reference>
<protein>
    <submittedName>
        <fullName evidence="2">7669_t:CDS:1</fullName>
    </submittedName>
</protein>
<feature type="non-terminal residue" evidence="2">
    <location>
        <position position="98"/>
    </location>
</feature>
<dbReference type="Proteomes" id="UP000789508">
    <property type="component" value="Unassembled WGS sequence"/>
</dbReference>
<dbReference type="EMBL" id="CAJVPS010034129">
    <property type="protein sequence ID" value="CAG8738652.1"/>
    <property type="molecule type" value="Genomic_DNA"/>
</dbReference>
<gene>
    <name evidence="2" type="ORF">ALEPTO_LOCUS12871</name>
</gene>
<keyword evidence="1" id="KW-1133">Transmembrane helix</keyword>
<keyword evidence="3" id="KW-1185">Reference proteome</keyword>
<comment type="caution">
    <text evidence="2">The sequence shown here is derived from an EMBL/GenBank/DDBJ whole genome shotgun (WGS) entry which is preliminary data.</text>
</comment>
<feature type="transmembrane region" description="Helical" evidence="1">
    <location>
        <begin position="20"/>
        <end position="38"/>
    </location>
</feature>
<dbReference type="AlphaFoldDB" id="A0A9N9IL57"/>
<sequence>MIAALPSNIELLQAILFLQPFIKLLIWFLLITYTFWYLRIAIEIIAGQPVSTLVKTTTNATHETPILQPAISTRQAEIIMMNDAGHRQQQRREFNAQN</sequence>